<comment type="caution">
    <text evidence="2">The sequence shown here is derived from an EMBL/GenBank/DDBJ whole genome shotgun (WGS) entry which is preliminary data.</text>
</comment>
<keyword evidence="3" id="KW-1185">Reference proteome</keyword>
<dbReference type="Proteomes" id="UP000657918">
    <property type="component" value="Unassembled WGS sequence"/>
</dbReference>
<keyword evidence="1" id="KW-1133">Transmembrane helix</keyword>
<keyword evidence="1" id="KW-0472">Membrane</keyword>
<protein>
    <submittedName>
        <fullName evidence="2">Uncharacterized protein</fullName>
    </submittedName>
</protein>
<dbReference type="EMBL" id="JADGMS010000013">
    <property type="protein sequence ID" value="KAF9670716.1"/>
    <property type="molecule type" value="Genomic_DNA"/>
</dbReference>
<name>A0A835MRG9_9ROSI</name>
<sequence>MIPLTAELMSSYMTFTFRHFQLLIIAATAFICPNWLRAALTRKGRFESLQDGTSFDKETIGTFDLFPTSATKKVSGHVLKPTIAATCFFFMRYDNCTLLSTYEYLQDLLAKTKMIRAKFYACITRPYMVYVVSKLCQYMSNPNIAYWKSCKRVIRWEGLDGKEIRTIIEIILNTGIGRKVFQVVRKRSKYECTIDHEICLRSYLVIILNAAAGKRAGHKGVRCQRNSPTHDSSAYEKSLNNMASWLGRLNNMASWLVRLASGPSPRGPDH</sequence>
<proteinExistence type="predicted"/>
<organism evidence="2 3">
    <name type="scientific">Salix dunnii</name>
    <dbReference type="NCBI Taxonomy" id="1413687"/>
    <lineage>
        <taxon>Eukaryota</taxon>
        <taxon>Viridiplantae</taxon>
        <taxon>Streptophyta</taxon>
        <taxon>Embryophyta</taxon>
        <taxon>Tracheophyta</taxon>
        <taxon>Spermatophyta</taxon>
        <taxon>Magnoliopsida</taxon>
        <taxon>eudicotyledons</taxon>
        <taxon>Gunneridae</taxon>
        <taxon>Pentapetalae</taxon>
        <taxon>rosids</taxon>
        <taxon>fabids</taxon>
        <taxon>Malpighiales</taxon>
        <taxon>Salicaceae</taxon>
        <taxon>Saliceae</taxon>
        <taxon>Salix</taxon>
    </lineage>
</organism>
<evidence type="ECO:0000256" key="1">
    <source>
        <dbReference type="SAM" id="Phobius"/>
    </source>
</evidence>
<gene>
    <name evidence="2" type="ORF">SADUNF_Sadunf13G0097700</name>
</gene>
<evidence type="ECO:0000313" key="3">
    <source>
        <dbReference type="Proteomes" id="UP000657918"/>
    </source>
</evidence>
<reference evidence="2 3" key="1">
    <citation type="submission" date="2020-10" db="EMBL/GenBank/DDBJ databases">
        <title>Plant Genome Project.</title>
        <authorList>
            <person name="Zhang R.-G."/>
        </authorList>
    </citation>
    <scope>NUCLEOTIDE SEQUENCE [LARGE SCALE GENOMIC DNA]</scope>
    <source>
        <strain evidence="2">FAFU-HL-1</strain>
        <tissue evidence="2">Leaf</tissue>
    </source>
</reference>
<keyword evidence="1" id="KW-0812">Transmembrane</keyword>
<feature type="transmembrane region" description="Helical" evidence="1">
    <location>
        <begin position="20"/>
        <end position="40"/>
    </location>
</feature>
<evidence type="ECO:0000313" key="2">
    <source>
        <dbReference type="EMBL" id="KAF9670716.1"/>
    </source>
</evidence>
<dbReference type="OrthoDB" id="1872350at2759"/>
<accession>A0A835MRG9</accession>
<dbReference type="AlphaFoldDB" id="A0A835MRG9"/>